<organism evidence="2 3">
    <name type="scientific">Acinetobacter rudis CIP 110305</name>
    <dbReference type="NCBI Taxonomy" id="421052"/>
    <lineage>
        <taxon>Bacteria</taxon>
        <taxon>Pseudomonadati</taxon>
        <taxon>Pseudomonadota</taxon>
        <taxon>Gammaproteobacteria</taxon>
        <taxon>Moraxellales</taxon>
        <taxon>Moraxellaceae</taxon>
        <taxon>Acinetobacter</taxon>
    </lineage>
</organism>
<name>S3N4A0_9GAMM</name>
<dbReference type="Proteomes" id="UP000014568">
    <property type="component" value="Unassembled WGS sequence"/>
</dbReference>
<evidence type="ECO:0000313" key="3">
    <source>
        <dbReference type="Proteomes" id="UP000014568"/>
    </source>
</evidence>
<evidence type="ECO:0000313" key="2">
    <source>
        <dbReference type="EMBL" id="EPF74637.1"/>
    </source>
</evidence>
<feature type="signal peptide" evidence="1">
    <location>
        <begin position="1"/>
        <end position="18"/>
    </location>
</feature>
<protein>
    <submittedName>
        <fullName evidence="2">Uncharacterized protein</fullName>
    </submittedName>
</protein>
<accession>S3N4A0</accession>
<feature type="chain" id="PRO_5004512065" evidence="1">
    <location>
        <begin position="19"/>
        <end position="130"/>
    </location>
</feature>
<dbReference type="EMBL" id="ATGI01000017">
    <property type="protein sequence ID" value="EPF74637.1"/>
    <property type="molecule type" value="Genomic_DNA"/>
</dbReference>
<comment type="caution">
    <text evidence="2">The sequence shown here is derived from an EMBL/GenBank/DDBJ whole genome shotgun (WGS) entry which is preliminary data.</text>
</comment>
<sequence length="130" mass="14586">MKVFNFSLLLLISSHSVASSSIFDKLGCGEIGNEAGKAIADLHTSRQTNELTNMVQKRVEESATNEGKNLARFYWIYLITFNKSRSIYKKQTQILVIEKAKSIAIENCIQKNHRFVELKPARCGAVFGMG</sequence>
<dbReference type="RefSeq" id="WP_016655813.1">
    <property type="nucleotide sequence ID" value="NZ_KE340352.1"/>
</dbReference>
<gene>
    <name evidence="2" type="ORF">F945_01404</name>
</gene>
<keyword evidence="1" id="KW-0732">Signal</keyword>
<dbReference type="AlphaFoldDB" id="S3N4A0"/>
<keyword evidence="3" id="KW-1185">Reference proteome</keyword>
<reference evidence="2 3" key="1">
    <citation type="submission" date="2013-06" db="EMBL/GenBank/DDBJ databases">
        <title>The Genome Sequence of Acinetobacter rudis CIP 110305.</title>
        <authorList>
            <consortium name="The Broad Institute Genome Sequencing Platform"/>
            <consortium name="The Broad Institute Genome Sequencing Center for Infectious Disease"/>
            <person name="Cerqueira G."/>
            <person name="Feldgarden M."/>
            <person name="Courvalin P."/>
            <person name="Perichon B."/>
            <person name="Grillot-Courvalin C."/>
            <person name="Clermont D."/>
            <person name="Rocha E."/>
            <person name="Yoon E.-J."/>
            <person name="Nemec A."/>
            <person name="Young S.K."/>
            <person name="Zeng Q."/>
            <person name="Gargeya S."/>
            <person name="Fitzgerald M."/>
            <person name="Abouelleil A."/>
            <person name="Alvarado L."/>
            <person name="Berlin A.M."/>
            <person name="Chapman S.B."/>
            <person name="Dewar J."/>
            <person name="Goldberg J."/>
            <person name="Griggs A."/>
            <person name="Gujja S."/>
            <person name="Hansen M."/>
            <person name="Howarth C."/>
            <person name="Imamovic A."/>
            <person name="Larimer J."/>
            <person name="McCowan C."/>
            <person name="Murphy C."/>
            <person name="Pearson M."/>
            <person name="Priest M."/>
            <person name="Roberts A."/>
            <person name="Saif S."/>
            <person name="Shea T."/>
            <person name="Sykes S."/>
            <person name="Wortman J."/>
            <person name="Nusbaum C."/>
            <person name="Birren B."/>
        </authorList>
    </citation>
    <scope>NUCLEOTIDE SEQUENCE [LARGE SCALE GENOMIC DNA]</scope>
    <source>
        <strain evidence="2 3">CIP 110305</strain>
    </source>
</reference>
<proteinExistence type="predicted"/>
<evidence type="ECO:0000256" key="1">
    <source>
        <dbReference type="SAM" id="SignalP"/>
    </source>
</evidence>
<dbReference type="HOGENOM" id="CLU_1933480_0_0_6"/>